<accession>A0A8H6Z4I7</accession>
<dbReference type="Proteomes" id="UP000623467">
    <property type="component" value="Unassembled WGS sequence"/>
</dbReference>
<name>A0A8H6Z4I7_9AGAR</name>
<dbReference type="AlphaFoldDB" id="A0A8H6Z4I7"/>
<feature type="region of interest" description="Disordered" evidence="1">
    <location>
        <begin position="342"/>
        <end position="362"/>
    </location>
</feature>
<reference evidence="2" key="1">
    <citation type="submission" date="2020-05" db="EMBL/GenBank/DDBJ databases">
        <title>Mycena genomes resolve the evolution of fungal bioluminescence.</title>
        <authorList>
            <person name="Tsai I.J."/>
        </authorList>
    </citation>
    <scope>NUCLEOTIDE SEQUENCE</scope>
    <source>
        <strain evidence="2">160909Yilan</strain>
    </source>
</reference>
<organism evidence="2 3">
    <name type="scientific">Mycena sanguinolenta</name>
    <dbReference type="NCBI Taxonomy" id="230812"/>
    <lineage>
        <taxon>Eukaryota</taxon>
        <taxon>Fungi</taxon>
        <taxon>Dikarya</taxon>
        <taxon>Basidiomycota</taxon>
        <taxon>Agaricomycotina</taxon>
        <taxon>Agaricomycetes</taxon>
        <taxon>Agaricomycetidae</taxon>
        <taxon>Agaricales</taxon>
        <taxon>Marasmiineae</taxon>
        <taxon>Mycenaceae</taxon>
        <taxon>Mycena</taxon>
    </lineage>
</organism>
<feature type="region of interest" description="Disordered" evidence="1">
    <location>
        <begin position="237"/>
        <end position="288"/>
    </location>
</feature>
<sequence length="402" mass="44163">MSRLTRQSASGCARTQTSLVTGFLRLLPLTIISPTTIPALRVPATPATLSVSYFMASTRAEVKAVTTAVLNYIQSAQYTPPSLPIVAPEYWSSILDQSSGNTLLFTERLAVGTDVLNFALCMLLSETSTFQGRPPAFTEIIRKAVSSRAVLREILSKTDPELSQINPEHLENGFRYLIGYYMLQVAADAYDACPHTNTKLEKQEYARKQGAVAFLETIPFLDLETITCLDPAVLMRRQPPSPSTPRRAFLTLPQPYGRDPYAIRTSSPSDGPEGELALRAPSTPEGRVWTSLASPSGLEAELKFPDLSLERPASEDPPSRLISLEELRQFLDANIELNELADKSSEFSSSSPSTRLGTSEGPSRRLQFKLVVLPLSGERVQVSVSRPLRWPSLARLPTRVAP</sequence>
<comment type="caution">
    <text evidence="2">The sequence shown here is derived from an EMBL/GenBank/DDBJ whole genome shotgun (WGS) entry which is preliminary data.</text>
</comment>
<dbReference type="EMBL" id="JACAZH010000004">
    <property type="protein sequence ID" value="KAF7370414.1"/>
    <property type="molecule type" value="Genomic_DNA"/>
</dbReference>
<evidence type="ECO:0000256" key="1">
    <source>
        <dbReference type="SAM" id="MobiDB-lite"/>
    </source>
</evidence>
<protein>
    <submittedName>
        <fullName evidence="2">Uncharacterized protein</fullName>
    </submittedName>
</protein>
<proteinExistence type="predicted"/>
<keyword evidence="3" id="KW-1185">Reference proteome</keyword>
<gene>
    <name evidence="2" type="ORF">MSAN_00673100</name>
</gene>
<evidence type="ECO:0000313" key="3">
    <source>
        <dbReference type="Proteomes" id="UP000623467"/>
    </source>
</evidence>
<dbReference type="OrthoDB" id="2992489at2759"/>
<evidence type="ECO:0000313" key="2">
    <source>
        <dbReference type="EMBL" id="KAF7370414.1"/>
    </source>
</evidence>